<evidence type="ECO:0000259" key="3">
    <source>
        <dbReference type="Pfam" id="PF01882"/>
    </source>
</evidence>
<dbReference type="Pfam" id="PF01345">
    <property type="entry name" value="DUF11"/>
    <property type="match status" value="1"/>
</dbReference>
<dbReference type="PANTHER" id="PTHR33608">
    <property type="entry name" value="BLL2464 PROTEIN"/>
    <property type="match status" value="1"/>
</dbReference>
<keyword evidence="5" id="KW-1185">Reference proteome</keyword>
<dbReference type="RefSeq" id="WP_129069656.1">
    <property type="nucleotide sequence ID" value="NZ_RDFA01000005.1"/>
</dbReference>
<protein>
    <submittedName>
        <fullName evidence="4">DUF58 domain-containing protein</fullName>
    </submittedName>
</protein>
<evidence type="ECO:0000313" key="4">
    <source>
        <dbReference type="EMBL" id="RXK47804.1"/>
    </source>
</evidence>
<comment type="caution">
    <text evidence="4">The sequence shown here is derived from an EMBL/GenBank/DDBJ whole genome shotgun (WGS) entry which is preliminary data.</text>
</comment>
<dbReference type="EMBL" id="RDFA01000005">
    <property type="protein sequence ID" value="RXK47804.1"/>
    <property type="molecule type" value="Genomic_DNA"/>
</dbReference>
<reference evidence="4 5" key="1">
    <citation type="submission" date="2019-01" db="EMBL/GenBank/DDBJ databases">
        <title>Halorientalis sp. F13-25 a new haloarchaeum isolated from hypersaline water.</title>
        <authorList>
            <person name="Ana D.-V."/>
            <person name="Cristina S.-P."/>
            <person name="Antonio V."/>
        </authorList>
    </citation>
    <scope>NUCLEOTIDE SEQUENCE [LARGE SCALE GENOMIC DNA]</scope>
    <source>
        <strain evidence="4 5">F13-25</strain>
    </source>
</reference>
<proteinExistence type="predicted"/>
<dbReference type="OrthoDB" id="31512at2157"/>
<dbReference type="InterPro" id="IPR001434">
    <property type="entry name" value="OmcB-like_DUF11"/>
</dbReference>
<dbReference type="InterPro" id="IPR002881">
    <property type="entry name" value="DUF58"/>
</dbReference>
<feature type="compositionally biased region" description="Low complexity" evidence="1">
    <location>
        <begin position="317"/>
        <end position="338"/>
    </location>
</feature>
<dbReference type="Proteomes" id="UP000289691">
    <property type="component" value="Unassembled WGS sequence"/>
</dbReference>
<dbReference type="AlphaFoldDB" id="A0A498KU80"/>
<accession>A0A498KU80</accession>
<evidence type="ECO:0000313" key="5">
    <source>
        <dbReference type="Proteomes" id="UP000289691"/>
    </source>
</evidence>
<dbReference type="InterPro" id="IPR013783">
    <property type="entry name" value="Ig-like_fold"/>
</dbReference>
<dbReference type="Gene3D" id="2.60.40.10">
    <property type="entry name" value="Immunoglobulins"/>
    <property type="match status" value="1"/>
</dbReference>
<name>A0A498KU80_9EURY</name>
<feature type="region of interest" description="Disordered" evidence="1">
    <location>
        <begin position="317"/>
        <end position="350"/>
    </location>
</feature>
<organism evidence="4 5">
    <name type="scientific">Halorientalis pallida</name>
    <dbReference type="NCBI Taxonomy" id="2479928"/>
    <lineage>
        <taxon>Archaea</taxon>
        <taxon>Methanobacteriati</taxon>
        <taxon>Methanobacteriota</taxon>
        <taxon>Stenosarchaea group</taxon>
        <taxon>Halobacteria</taxon>
        <taxon>Halobacteriales</taxon>
        <taxon>Haloarculaceae</taxon>
        <taxon>Halorientalis</taxon>
    </lineage>
</organism>
<dbReference type="InterPro" id="IPR047589">
    <property type="entry name" value="DUF11_rpt"/>
</dbReference>
<sequence length="448" mass="48056">MSETRSTNRLTALVVVAILISAIGVFTGNRAVLVAAIAPVSYLLYGQLTALPELDLAVSRTLDESNPAPGSEVTVTLTVTNEGSSTVPKLQVVDGVPAELGVASGSPRRATALRPGESTTVTYSVIAKRGIHAFGDTYLNGQGFSSTDQREQGQSATGNTELTCDAAVHEPLERELTHKHTGQVPTDDGGTGTEFYAIREHQHSDPVNRIDWNRYAREGELTTVEFRERKGAPVVVLVDLRSDVDVARRQIDPPATELSVYAARRLLDPLFTYGTEAGVAFYTGSRIELLPPARGPDHKARTTLAFREAVAGDWSNNTTTLTRRSSSTSMAGSSTTRSQRTVADGDGGVQRSLESLDGRLKGRTNIILVSPFIDSFPGDVATYLQSFGHAVTVLSPDVTTRETAGGQLESIDRDVRITKLRRTGVGVISWDPDQPLAAAITRTLEGQL</sequence>
<feature type="domain" description="DUF58" evidence="3">
    <location>
        <begin position="198"/>
        <end position="395"/>
    </location>
</feature>
<feature type="domain" description="DUF11" evidence="2">
    <location>
        <begin position="55"/>
        <end position="121"/>
    </location>
</feature>
<dbReference type="NCBIfam" id="TIGR01451">
    <property type="entry name" value="B_ant_repeat"/>
    <property type="match status" value="1"/>
</dbReference>
<dbReference type="PANTHER" id="PTHR33608:SF6">
    <property type="entry name" value="BLL2464 PROTEIN"/>
    <property type="match status" value="1"/>
</dbReference>
<dbReference type="Pfam" id="PF01882">
    <property type="entry name" value="DUF58"/>
    <property type="match status" value="1"/>
</dbReference>
<evidence type="ECO:0000259" key="2">
    <source>
        <dbReference type="Pfam" id="PF01345"/>
    </source>
</evidence>
<gene>
    <name evidence="4" type="ORF">EAF64_14225</name>
</gene>
<evidence type="ECO:0000256" key="1">
    <source>
        <dbReference type="SAM" id="MobiDB-lite"/>
    </source>
</evidence>